<reference evidence="1" key="1">
    <citation type="submission" date="2020-06" db="EMBL/GenBank/DDBJ databases">
        <authorList>
            <person name="Li T."/>
            <person name="Hu X."/>
            <person name="Zhang T."/>
            <person name="Song X."/>
            <person name="Zhang H."/>
            <person name="Dai N."/>
            <person name="Sheng W."/>
            <person name="Hou X."/>
            <person name="Wei L."/>
        </authorList>
    </citation>
    <scope>NUCLEOTIDE SEQUENCE</scope>
    <source>
        <strain evidence="1">3651</strain>
        <tissue evidence="1">Leaf</tissue>
    </source>
</reference>
<evidence type="ECO:0000313" key="1">
    <source>
        <dbReference type="EMBL" id="KAK4414710.1"/>
    </source>
</evidence>
<dbReference type="AlphaFoldDB" id="A0AAE2CAF3"/>
<accession>A0AAE2CAF3</accession>
<gene>
    <name evidence="1" type="ORF">Salat_2577900</name>
</gene>
<name>A0AAE2CAF3_9LAMI</name>
<reference evidence="1" key="2">
    <citation type="journal article" date="2024" name="Plant">
        <title>Genomic evolution and insights into agronomic trait innovations of Sesamum species.</title>
        <authorList>
            <person name="Miao H."/>
            <person name="Wang L."/>
            <person name="Qu L."/>
            <person name="Liu H."/>
            <person name="Sun Y."/>
            <person name="Le M."/>
            <person name="Wang Q."/>
            <person name="Wei S."/>
            <person name="Zheng Y."/>
            <person name="Lin W."/>
            <person name="Duan Y."/>
            <person name="Cao H."/>
            <person name="Xiong S."/>
            <person name="Wang X."/>
            <person name="Wei L."/>
            <person name="Li C."/>
            <person name="Ma Q."/>
            <person name="Ju M."/>
            <person name="Zhao R."/>
            <person name="Li G."/>
            <person name="Mu C."/>
            <person name="Tian Q."/>
            <person name="Mei H."/>
            <person name="Zhang T."/>
            <person name="Gao T."/>
            <person name="Zhang H."/>
        </authorList>
    </citation>
    <scope>NUCLEOTIDE SEQUENCE</scope>
    <source>
        <strain evidence="1">3651</strain>
    </source>
</reference>
<evidence type="ECO:0000313" key="2">
    <source>
        <dbReference type="Proteomes" id="UP001293254"/>
    </source>
</evidence>
<sequence length="105" mass="11769">KSQAGESARTRAKRLCKREGPLIREGINGKPAISKKRKKRDFALFTERGFFRALTFHVGRFIDWIDRSLLSQPIPGLPRFLTVLEGCGCFSLILPALPVMEPDAA</sequence>
<organism evidence="1 2">
    <name type="scientific">Sesamum alatum</name>
    <dbReference type="NCBI Taxonomy" id="300844"/>
    <lineage>
        <taxon>Eukaryota</taxon>
        <taxon>Viridiplantae</taxon>
        <taxon>Streptophyta</taxon>
        <taxon>Embryophyta</taxon>
        <taxon>Tracheophyta</taxon>
        <taxon>Spermatophyta</taxon>
        <taxon>Magnoliopsida</taxon>
        <taxon>eudicotyledons</taxon>
        <taxon>Gunneridae</taxon>
        <taxon>Pentapetalae</taxon>
        <taxon>asterids</taxon>
        <taxon>lamiids</taxon>
        <taxon>Lamiales</taxon>
        <taxon>Pedaliaceae</taxon>
        <taxon>Sesamum</taxon>
    </lineage>
</organism>
<proteinExistence type="predicted"/>
<protein>
    <submittedName>
        <fullName evidence="1">Uncharacterized protein</fullName>
    </submittedName>
</protein>
<feature type="non-terminal residue" evidence="1">
    <location>
        <position position="1"/>
    </location>
</feature>
<dbReference type="EMBL" id="JACGWO010000011">
    <property type="protein sequence ID" value="KAK4414710.1"/>
    <property type="molecule type" value="Genomic_DNA"/>
</dbReference>
<keyword evidence="2" id="KW-1185">Reference proteome</keyword>
<comment type="caution">
    <text evidence="1">The sequence shown here is derived from an EMBL/GenBank/DDBJ whole genome shotgun (WGS) entry which is preliminary data.</text>
</comment>
<dbReference type="Proteomes" id="UP001293254">
    <property type="component" value="Unassembled WGS sequence"/>
</dbReference>